<protein>
    <submittedName>
        <fullName evidence="1">Uncharacterized protein</fullName>
    </submittedName>
</protein>
<dbReference type="AlphaFoldDB" id="A0A5B7FYA5"/>
<evidence type="ECO:0000313" key="2">
    <source>
        <dbReference type="Proteomes" id="UP000324222"/>
    </source>
</evidence>
<evidence type="ECO:0000313" key="1">
    <source>
        <dbReference type="EMBL" id="MPC50407.1"/>
    </source>
</evidence>
<organism evidence="1 2">
    <name type="scientific">Portunus trituberculatus</name>
    <name type="common">Swimming crab</name>
    <name type="synonym">Neptunus trituberculatus</name>
    <dbReference type="NCBI Taxonomy" id="210409"/>
    <lineage>
        <taxon>Eukaryota</taxon>
        <taxon>Metazoa</taxon>
        <taxon>Ecdysozoa</taxon>
        <taxon>Arthropoda</taxon>
        <taxon>Crustacea</taxon>
        <taxon>Multicrustacea</taxon>
        <taxon>Malacostraca</taxon>
        <taxon>Eumalacostraca</taxon>
        <taxon>Eucarida</taxon>
        <taxon>Decapoda</taxon>
        <taxon>Pleocyemata</taxon>
        <taxon>Brachyura</taxon>
        <taxon>Eubrachyura</taxon>
        <taxon>Portunoidea</taxon>
        <taxon>Portunidae</taxon>
        <taxon>Portuninae</taxon>
        <taxon>Portunus</taxon>
    </lineage>
</organism>
<comment type="caution">
    <text evidence="1">The sequence shown here is derived from an EMBL/GenBank/DDBJ whole genome shotgun (WGS) entry which is preliminary data.</text>
</comment>
<reference evidence="1 2" key="1">
    <citation type="submission" date="2019-05" db="EMBL/GenBank/DDBJ databases">
        <title>Another draft genome of Portunus trituberculatus and its Hox gene families provides insights of decapod evolution.</title>
        <authorList>
            <person name="Jeong J.-H."/>
            <person name="Song I."/>
            <person name="Kim S."/>
            <person name="Choi T."/>
            <person name="Kim D."/>
            <person name="Ryu S."/>
            <person name="Kim W."/>
        </authorList>
    </citation>
    <scope>NUCLEOTIDE SEQUENCE [LARGE SCALE GENOMIC DNA]</scope>
    <source>
        <tissue evidence="1">Muscle</tissue>
    </source>
</reference>
<dbReference type="EMBL" id="VSRR010009482">
    <property type="protein sequence ID" value="MPC50407.1"/>
    <property type="molecule type" value="Genomic_DNA"/>
</dbReference>
<keyword evidence="2" id="KW-1185">Reference proteome</keyword>
<name>A0A5B7FYA5_PORTR</name>
<dbReference type="Proteomes" id="UP000324222">
    <property type="component" value="Unassembled WGS sequence"/>
</dbReference>
<gene>
    <name evidence="1" type="ORF">E2C01_044235</name>
</gene>
<sequence length="65" mass="7108">MSYLSSPHAAPPPPTIQYYLTASLALPHSLPCVSLFTFTAPKSLLFARQENSEVRTSLEKLTTSV</sequence>
<accession>A0A5B7FYA5</accession>
<proteinExistence type="predicted"/>